<dbReference type="InterPro" id="IPR036977">
    <property type="entry name" value="DNA_primase_Znf_CHC2"/>
</dbReference>
<keyword evidence="2" id="KW-0863">Zinc-finger</keyword>
<dbReference type="RefSeq" id="WP_117680663.1">
    <property type="nucleotide sequence ID" value="NZ_QSRK01000004.1"/>
</dbReference>
<dbReference type="GO" id="GO:0008270">
    <property type="term" value="F:zinc ion binding"/>
    <property type="evidence" value="ECO:0007669"/>
    <property type="project" value="UniProtKB-KW"/>
</dbReference>
<dbReference type="InterPro" id="IPR037068">
    <property type="entry name" value="DNA_primase_core_N_sf"/>
</dbReference>
<dbReference type="AlphaFoldDB" id="A0A3E4R7L7"/>
<gene>
    <name evidence="5" type="ORF">DXC80_03600</name>
</gene>
<dbReference type="SUPFAM" id="SSF57783">
    <property type="entry name" value="Zinc beta-ribbon"/>
    <property type="match status" value="1"/>
</dbReference>
<dbReference type="GO" id="GO:0003677">
    <property type="term" value="F:DNA binding"/>
    <property type="evidence" value="ECO:0007669"/>
    <property type="project" value="InterPro"/>
</dbReference>
<keyword evidence="1" id="KW-0479">Metal-binding</keyword>
<dbReference type="SMART" id="SM00400">
    <property type="entry name" value="ZnF_CHCC"/>
    <property type="match status" value="1"/>
</dbReference>
<keyword evidence="3" id="KW-0862">Zinc</keyword>
<protein>
    <recommendedName>
        <fullName evidence="4">Zinc finger CHC2-type domain-containing protein</fullName>
    </recommendedName>
</protein>
<dbReference type="SUPFAM" id="SSF56731">
    <property type="entry name" value="DNA primase core"/>
    <property type="match status" value="1"/>
</dbReference>
<organism evidence="5 6">
    <name type="scientific">Bacteroides uniformis</name>
    <dbReference type="NCBI Taxonomy" id="820"/>
    <lineage>
        <taxon>Bacteria</taxon>
        <taxon>Pseudomonadati</taxon>
        <taxon>Bacteroidota</taxon>
        <taxon>Bacteroidia</taxon>
        <taxon>Bacteroidales</taxon>
        <taxon>Bacteroidaceae</taxon>
        <taxon>Bacteroides</taxon>
    </lineage>
</organism>
<evidence type="ECO:0000313" key="5">
    <source>
        <dbReference type="EMBL" id="RGL16268.1"/>
    </source>
</evidence>
<dbReference type="GO" id="GO:0003899">
    <property type="term" value="F:DNA-directed RNA polymerase activity"/>
    <property type="evidence" value="ECO:0007669"/>
    <property type="project" value="InterPro"/>
</dbReference>
<evidence type="ECO:0000313" key="6">
    <source>
        <dbReference type="Proteomes" id="UP000260795"/>
    </source>
</evidence>
<evidence type="ECO:0000256" key="2">
    <source>
        <dbReference type="ARBA" id="ARBA00022771"/>
    </source>
</evidence>
<dbReference type="InterPro" id="IPR002694">
    <property type="entry name" value="Znf_CHC2"/>
</dbReference>
<dbReference type="GO" id="GO:0005737">
    <property type="term" value="C:cytoplasm"/>
    <property type="evidence" value="ECO:0007669"/>
    <property type="project" value="TreeGrafter"/>
</dbReference>
<evidence type="ECO:0000256" key="3">
    <source>
        <dbReference type="ARBA" id="ARBA00022833"/>
    </source>
</evidence>
<proteinExistence type="predicted"/>
<evidence type="ECO:0000259" key="4">
    <source>
        <dbReference type="SMART" id="SM00400"/>
    </source>
</evidence>
<dbReference type="InterPro" id="IPR050219">
    <property type="entry name" value="DnaG_primase"/>
</dbReference>
<dbReference type="Gene3D" id="3.90.580.10">
    <property type="entry name" value="Zinc finger, CHC2-type domain"/>
    <property type="match status" value="1"/>
</dbReference>
<reference evidence="5 6" key="1">
    <citation type="submission" date="2018-08" db="EMBL/GenBank/DDBJ databases">
        <title>A genome reference for cultivated species of the human gut microbiota.</title>
        <authorList>
            <person name="Zou Y."/>
            <person name="Xue W."/>
            <person name="Luo G."/>
        </authorList>
    </citation>
    <scope>NUCLEOTIDE SEQUENCE [LARGE SCALE GENOMIC DNA]</scope>
    <source>
        <strain evidence="5 6">TF08-13</strain>
    </source>
</reference>
<dbReference type="GO" id="GO:0006269">
    <property type="term" value="P:DNA replication, synthesis of primer"/>
    <property type="evidence" value="ECO:0007669"/>
    <property type="project" value="TreeGrafter"/>
</dbReference>
<feature type="domain" description="Zinc finger CHC2-type" evidence="4">
    <location>
        <begin position="37"/>
        <end position="91"/>
    </location>
</feature>
<dbReference type="Gene3D" id="3.40.1360.10">
    <property type="match status" value="1"/>
</dbReference>
<sequence length="1084" mass="125761">MIKQKYIDMVKTRVSIIQLFEDLYPSITLYRSGTHRKKCCCPFHDERTPSMFLDSSLDRYKCFGCDKGGDVIEFVKESQKYDFNEAIKYLLDTYCPEVDSSDLYEKLTPEEEEKRDKAKIQLDYMEHAYKFFREQYLADNEDAKRCRDYAEMSETGGGRWPKDYCAIIGLGFAPRNGQLFIDYCRKKGLHFNTLEELGLVAQEDGHPGVYYSTFRDRVIIPQRNARNKIVTFSGRALNPHAERKYLNGCNSLIYQKNKTIFGIDVALKAAKMTGKVYLTEGAPNVMRLQSLGIAGVVASLGGVWTEEQLKTFSSFSCSLCFIPDSDLPKEGKLYGKGFEFVFKNARMATEMGFQVSVREIPFSGQMNEDVDSYVKTLDRWNDLKETDFVLWYAEKHYVGEATQDDQLKVINDVCDILAMIQSDVMRASLLAELKSIYKKGAIWKKALEEAAKRLQEKKRKLATKQSNELAGYDFYRRDNHYYDIDSQGHERKWCNFVVKPLFLILDDIKPTRIFELKNDNGQCRTLELQQQDVTKLDRFKVQIEGRGNFRFFETPDKFDMLKAYLYEKTEEAVRVPKIGWNNIGDKGFYAFCNGIVYEGKWQPVDEYGIIRLENENFYLPAMSKIHKNNRMTFINERRYTHAPVRDISLNEYFSLIVELYGDNGIIALCFYMASLFRDIILDSTRSFPLLNIYGKKGTGKTEFAVTIMSLFLRRMEISNLESTTDFAMGDKCSEICNGLVHFDEYKNTLSKRKIDFLKGIYDQAGRNKRGNDSERRESTSIDCAVILTGQEMPSSPDSALFTRVLFLESQRSERTKEETDKYHQLIEMRNQYPTNITVELVKLRENFQAKWASAWSRALSEIKTEVDYSRTQERFINNWAMMMATAYALAPFIPDLPFTEKEVHDICIKAISYQQSLTSRTDEISLFWSSFSNARQIGEIKENQDYKIASVSSLKINKRRGPMEEIKFDKPTLVLYVRENICIAKASMQARKEGKTPIPDDSLISYLTTTGEFYGKTKNALKFYNYDENGAIVMRQGENGIPEKVYSQERVFAFNYQDICENYDIDLQTFTEKNEYKTSKSYEQ</sequence>
<dbReference type="EMBL" id="QSRK01000004">
    <property type="protein sequence ID" value="RGL16268.1"/>
    <property type="molecule type" value="Genomic_DNA"/>
</dbReference>
<dbReference type="PANTHER" id="PTHR30313">
    <property type="entry name" value="DNA PRIMASE"/>
    <property type="match status" value="1"/>
</dbReference>
<dbReference type="Proteomes" id="UP000260795">
    <property type="component" value="Unassembled WGS sequence"/>
</dbReference>
<dbReference type="Gene3D" id="3.90.980.10">
    <property type="entry name" value="DNA primase, catalytic core, N-terminal domain"/>
    <property type="match status" value="1"/>
</dbReference>
<dbReference type="Pfam" id="PF01807">
    <property type="entry name" value="Zn_ribbon_DnaG"/>
    <property type="match status" value="1"/>
</dbReference>
<name>A0A3E4R7L7_BACUN</name>
<evidence type="ECO:0000256" key="1">
    <source>
        <dbReference type="ARBA" id="ARBA00022723"/>
    </source>
</evidence>
<dbReference type="Pfam" id="PF08275">
    <property type="entry name" value="DNAG_N"/>
    <property type="match status" value="1"/>
</dbReference>
<comment type="caution">
    <text evidence="5">The sequence shown here is derived from an EMBL/GenBank/DDBJ whole genome shotgun (WGS) entry which is preliminary data.</text>
</comment>
<accession>A0A3E4R7L7</accession>
<dbReference type="InterPro" id="IPR013264">
    <property type="entry name" value="DNAG_N"/>
</dbReference>
<dbReference type="PANTHER" id="PTHR30313:SF2">
    <property type="entry name" value="DNA PRIMASE"/>
    <property type="match status" value="1"/>
</dbReference>